<dbReference type="InterPro" id="IPR003593">
    <property type="entry name" value="AAA+_ATPase"/>
</dbReference>
<dbReference type="Pfam" id="PF25601">
    <property type="entry name" value="AAA_lid_14"/>
    <property type="match status" value="1"/>
</dbReference>
<dbReference type="PRINTS" id="PR01590">
    <property type="entry name" value="HTHFIS"/>
</dbReference>
<keyword evidence="3" id="KW-0805">Transcription regulation</keyword>
<dbReference type="SUPFAM" id="SSF46689">
    <property type="entry name" value="Homeodomain-like"/>
    <property type="match status" value="1"/>
</dbReference>
<dbReference type="NCBIfam" id="TIGR00229">
    <property type="entry name" value="sensory_box"/>
    <property type="match status" value="1"/>
</dbReference>
<evidence type="ECO:0000259" key="7">
    <source>
        <dbReference type="PROSITE" id="PS50112"/>
    </source>
</evidence>
<dbReference type="InterPro" id="IPR000014">
    <property type="entry name" value="PAS"/>
</dbReference>
<keyword evidence="4" id="KW-0238">DNA-binding</keyword>
<proteinExistence type="predicted"/>
<dbReference type="Pfam" id="PF08448">
    <property type="entry name" value="PAS_4"/>
    <property type="match status" value="1"/>
</dbReference>
<feature type="domain" description="Sigma-54 factor interaction" evidence="6">
    <location>
        <begin position="273"/>
        <end position="501"/>
    </location>
</feature>
<dbReference type="PROSITE" id="PS00676">
    <property type="entry name" value="SIGMA54_INTERACT_2"/>
    <property type="match status" value="1"/>
</dbReference>
<dbReference type="InterPro" id="IPR058031">
    <property type="entry name" value="AAA_lid_NorR"/>
</dbReference>
<dbReference type="STRING" id="142842.SAMN02745118_02340"/>
<dbReference type="InterPro" id="IPR009057">
    <property type="entry name" value="Homeodomain-like_sf"/>
</dbReference>
<dbReference type="GO" id="GO:0005524">
    <property type="term" value="F:ATP binding"/>
    <property type="evidence" value="ECO:0007669"/>
    <property type="project" value="UniProtKB-KW"/>
</dbReference>
<protein>
    <submittedName>
        <fullName evidence="8">Arginine utilization regulatory protein</fullName>
    </submittedName>
</protein>
<evidence type="ECO:0000313" key="9">
    <source>
        <dbReference type="Proteomes" id="UP000190625"/>
    </source>
</evidence>
<feature type="domain" description="PAS" evidence="7">
    <location>
        <begin position="6"/>
        <end position="54"/>
    </location>
</feature>
<dbReference type="GO" id="GO:0006355">
    <property type="term" value="P:regulation of DNA-templated transcription"/>
    <property type="evidence" value="ECO:0007669"/>
    <property type="project" value="InterPro"/>
</dbReference>
<evidence type="ECO:0000256" key="4">
    <source>
        <dbReference type="ARBA" id="ARBA00023125"/>
    </source>
</evidence>
<dbReference type="PROSITE" id="PS00675">
    <property type="entry name" value="SIGMA54_INTERACT_1"/>
    <property type="match status" value="1"/>
</dbReference>
<dbReference type="SMART" id="SM00382">
    <property type="entry name" value="AAA"/>
    <property type="match status" value="1"/>
</dbReference>
<dbReference type="Proteomes" id="UP000190625">
    <property type="component" value="Unassembled WGS sequence"/>
</dbReference>
<dbReference type="InterPro" id="IPR025943">
    <property type="entry name" value="Sigma_54_int_dom_ATP-bd_2"/>
</dbReference>
<keyword evidence="1" id="KW-0547">Nucleotide-binding</keyword>
<dbReference type="SUPFAM" id="SSF55785">
    <property type="entry name" value="PYP-like sensor domain (PAS domain)"/>
    <property type="match status" value="2"/>
</dbReference>
<feature type="domain" description="PAS" evidence="7">
    <location>
        <begin position="123"/>
        <end position="171"/>
    </location>
</feature>
<name>A0A1T4PWY6_9FIRM</name>
<reference evidence="9" key="1">
    <citation type="submission" date="2017-02" db="EMBL/GenBank/DDBJ databases">
        <authorList>
            <person name="Varghese N."/>
            <person name="Submissions S."/>
        </authorList>
    </citation>
    <scope>NUCLEOTIDE SEQUENCE [LARGE SCALE GENOMIC DNA]</scope>
    <source>
        <strain evidence="9">ATCC BAA-73</strain>
    </source>
</reference>
<dbReference type="RefSeq" id="WP_078810773.1">
    <property type="nucleotide sequence ID" value="NZ_FUWM01000022.1"/>
</dbReference>
<dbReference type="OrthoDB" id="9803970at2"/>
<dbReference type="EMBL" id="FUWM01000022">
    <property type="protein sequence ID" value="SJZ95985.1"/>
    <property type="molecule type" value="Genomic_DNA"/>
</dbReference>
<dbReference type="PANTHER" id="PTHR32071">
    <property type="entry name" value="TRANSCRIPTIONAL REGULATORY PROTEIN"/>
    <property type="match status" value="1"/>
</dbReference>
<dbReference type="GO" id="GO:0043565">
    <property type="term" value="F:sequence-specific DNA binding"/>
    <property type="evidence" value="ECO:0007669"/>
    <property type="project" value="InterPro"/>
</dbReference>
<dbReference type="PROSITE" id="PS00688">
    <property type="entry name" value="SIGMA54_INTERACT_3"/>
    <property type="match status" value="1"/>
</dbReference>
<dbReference type="Pfam" id="PF00158">
    <property type="entry name" value="Sigma54_activat"/>
    <property type="match status" value="1"/>
</dbReference>
<dbReference type="InterPro" id="IPR035965">
    <property type="entry name" value="PAS-like_dom_sf"/>
</dbReference>
<evidence type="ECO:0000256" key="5">
    <source>
        <dbReference type="ARBA" id="ARBA00023163"/>
    </source>
</evidence>
<dbReference type="Pfam" id="PF00989">
    <property type="entry name" value="PAS"/>
    <property type="match status" value="1"/>
</dbReference>
<dbReference type="InterPro" id="IPR002197">
    <property type="entry name" value="HTH_Fis"/>
</dbReference>
<evidence type="ECO:0000256" key="2">
    <source>
        <dbReference type="ARBA" id="ARBA00022840"/>
    </source>
</evidence>
<dbReference type="InterPro" id="IPR013656">
    <property type="entry name" value="PAS_4"/>
</dbReference>
<dbReference type="Gene3D" id="1.10.10.60">
    <property type="entry name" value="Homeodomain-like"/>
    <property type="match status" value="1"/>
</dbReference>
<dbReference type="Gene3D" id="1.10.8.60">
    <property type="match status" value="1"/>
</dbReference>
<dbReference type="Gene3D" id="3.30.450.20">
    <property type="entry name" value="PAS domain"/>
    <property type="match status" value="2"/>
</dbReference>
<dbReference type="AlphaFoldDB" id="A0A1T4PWY6"/>
<dbReference type="InterPro" id="IPR027417">
    <property type="entry name" value="P-loop_NTPase"/>
</dbReference>
<accession>A0A1T4PWY6</accession>
<dbReference type="InterPro" id="IPR025662">
    <property type="entry name" value="Sigma_54_int_dom_ATP-bd_1"/>
</dbReference>
<dbReference type="CDD" id="cd00130">
    <property type="entry name" value="PAS"/>
    <property type="match status" value="2"/>
</dbReference>
<gene>
    <name evidence="8" type="ORF">SAMN02745118_02340</name>
</gene>
<evidence type="ECO:0000256" key="1">
    <source>
        <dbReference type="ARBA" id="ARBA00022741"/>
    </source>
</evidence>
<dbReference type="InterPro" id="IPR013767">
    <property type="entry name" value="PAS_fold"/>
</dbReference>
<dbReference type="PROSITE" id="PS50112">
    <property type="entry name" value="PAS"/>
    <property type="match status" value="2"/>
</dbReference>
<dbReference type="InterPro" id="IPR025944">
    <property type="entry name" value="Sigma_54_int_dom_CS"/>
</dbReference>
<dbReference type="Gene3D" id="3.40.50.300">
    <property type="entry name" value="P-loop containing nucleotide triphosphate hydrolases"/>
    <property type="match status" value="1"/>
</dbReference>
<dbReference type="PROSITE" id="PS50045">
    <property type="entry name" value="SIGMA54_INTERACT_4"/>
    <property type="match status" value="1"/>
</dbReference>
<dbReference type="SUPFAM" id="SSF52540">
    <property type="entry name" value="P-loop containing nucleoside triphosphate hydrolases"/>
    <property type="match status" value="1"/>
</dbReference>
<evidence type="ECO:0000313" key="8">
    <source>
        <dbReference type="EMBL" id="SJZ95985.1"/>
    </source>
</evidence>
<evidence type="ECO:0000259" key="6">
    <source>
        <dbReference type="PROSITE" id="PS50045"/>
    </source>
</evidence>
<dbReference type="CDD" id="cd00009">
    <property type="entry name" value="AAA"/>
    <property type="match status" value="1"/>
</dbReference>
<organism evidence="8 9">
    <name type="scientific">Selenihalanaerobacter shriftii</name>
    <dbReference type="NCBI Taxonomy" id="142842"/>
    <lineage>
        <taxon>Bacteria</taxon>
        <taxon>Bacillati</taxon>
        <taxon>Bacillota</taxon>
        <taxon>Clostridia</taxon>
        <taxon>Halanaerobiales</taxon>
        <taxon>Halobacteroidaceae</taxon>
        <taxon>Selenihalanaerobacter</taxon>
    </lineage>
</organism>
<dbReference type="PANTHER" id="PTHR32071:SF74">
    <property type="entry name" value="TRANSCRIPTIONAL ACTIVATOR ROCR"/>
    <property type="match status" value="1"/>
</dbReference>
<dbReference type="InterPro" id="IPR002078">
    <property type="entry name" value="Sigma_54_int"/>
</dbReference>
<keyword evidence="5" id="KW-0804">Transcription</keyword>
<keyword evidence="2" id="KW-0067">ATP-binding</keyword>
<evidence type="ECO:0000256" key="3">
    <source>
        <dbReference type="ARBA" id="ARBA00023015"/>
    </source>
</evidence>
<dbReference type="Pfam" id="PF02954">
    <property type="entry name" value="HTH_8"/>
    <property type="match status" value="1"/>
</dbReference>
<dbReference type="FunFam" id="3.40.50.300:FF:000006">
    <property type="entry name" value="DNA-binding transcriptional regulator NtrC"/>
    <property type="match status" value="1"/>
</dbReference>
<dbReference type="SMART" id="SM00091">
    <property type="entry name" value="PAS"/>
    <property type="match status" value="2"/>
</dbReference>
<keyword evidence="9" id="KW-1185">Reference proteome</keyword>
<sequence length="589" mass="66601">MVIPHNKLLNKALLEGVPGGIVVVNAEGEIVTINDLALELLNIKEENVVGKQVIDVIPNTRIDVILESGRVELNQYQNLNKNRILTNRMPICDQGEIIGAVAYFQEDKEAEEMAKELEGVKRLKKNLETILNSIDDGIHVVDEEGLTIFYNSKMAELENHEKEQVLDEKLLDIFPSLDRTTSTLLRTLDSQKPIMEHEQSYTNYKGEEITTINKTLPITLDNQFIGALEIAKDVTKLKELSEKNLDLQSELYKADDTEKKELNNGTKYLFSDIIGQNWDLKKKIKYAKQASKTSSSVLISGQTGTGKELFAQSIHNSSPRRGKPFIAQNCAALPKDLLEGILFGTKKGGFTGAVDRKGLFEQANGGTILLDEINSMSLELQAKLLRVLQEGMIRYVGGNELIEVDVRVIATINKEPAKAFQAGELREDLYYRLAVVNLQLPSLQERKDDISLLVEYFINKFNRKFNYRISGITKEVEKLFLKYDWPGNVRQLEHVLEGAINIVGKRGKIEEQHVEPFMIDIKNIKEDNEEDNLNINSEESLPELMEDIEKRLIKEAIDDTAGNISQAARDLGVKRQSLQYKINKYSLQT</sequence>